<reference evidence="4" key="1">
    <citation type="journal article" date="2019" name="Int. J. Syst. Evol. Microbiol.">
        <title>The Global Catalogue of Microorganisms (GCM) 10K type strain sequencing project: providing services to taxonomists for standard genome sequencing and annotation.</title>
        <authorList>
            <consortium name="The Broad Institute Genomics Platform"/>
            <consortium name="The Broad Institute Genome Sequencing Center for Infectious Disease"/>
            <person name="Wu L."/>
            <person name="Ma J."/>
        </authorList>
    </citation>
    <scope>NUCLEOTIDE SEQUENCE [LARGE SCALE GENOMIC DNA]</scope>
    <source>
        <strain evidence="4">CCUG 54950</strain>
    </source>
</reference>
<feature type="domain" description="DUF4872" evidence="2">
    <location>
        <begin position="163"/>
        <end position="332"/>
    </location>
</feature>
<evidence type="ECO:0000259" key="2">
    <source>
        <dbReference type="Pfam" id="PF16169"/>
    </source>
</evidence>
<proteinExistence type="predicted"/>
<dbReference type="Proteomes" id="UP001597233">
    <property type="component" value="Unassembled WGS sequence"/>
</dbReference>
<evidence type="ECO:0000313" key="4">
    <source>
        <dbReference type="Proteomes" id="UP001597233"/>
    </source>
</evidence>
<organism evidence="3 4">
    <name type="scientific">Paenibacillus wenxiniae</name>
    <dbReference type="NCBI Taxonomy" id="1636843"/>
    <lineage>
        <taxon>Bacteria</taxon>
        <taxon>Bacillati</taxon>
        <taxon>Bacillota</taxon>
        <taxon>Bacilli</taxon>
        <taxon>Bacillales</taxon>
        <taxon>Paenibacillaceae</taxon>
        <taxon>Paenibacillus</taxon>
    </lineage>
</organism>
<keyword evidence="4" id="KW-1185">Reference proteome</keyword>
<dbReference type="Pfam" id="PF16169">
    <property type="entry name" value="DUF4872"/>
    <property type="match status" value="1"/>
</dbReference>
<evidence type="ECO:0000259" key="1">
    <source>
        <dbReference type="Pfam" id="PF14399"/>
    </source>
</evidence>
<comment type="caution">
    <text evidence="3">The sequence shown here is derived from an EMBL/GenBank/DDBJ whole genome shotgun (WGS) entry which is preliminary data.</text>
</comment>
<dbReference type="InterPro" id="IPR032369">
    <property type="entry name" value="DUF4872"/>
</dbReference>
<dbReference type="RefSeq" id="WP_347324779.1">
    <property type="nucleotide sequence ID" value="NZ_JBCGUH010000004.1"/>
</dbReference>
<sequence length="333" mass="36727">MNTSANTAHIMIEGFTPYAGNHCETTAIGNLLQHTGIHLSEPMLFGLGQGLGFIYWDSKAMAFPFIGGRSKPDTVITNLAEGLGLIIHVQETSSISKAWQHVQTQLERGIPVALKLDAYDLDYFTNKVHFAGHYAVIYGFDNDYAYMADTKQQGGSVQTRRTSLSAARSAKGLMSSRNRSVTLEPIDPLPPLAPVIRQALKSNAHTYLNAPIRNIGNNGIIKMSKAILTWPARTTDIEGHFGLTAMLMERAGTGGALFRNLYRDFLRECIDLLADRQIEQAYQLFVQIAPLWIAVSTAIEQAGQTADEQYLRQASALLIEIADKERTAMELLL</sequence>
<accession>A0ABW4RHT8</accession>
<dbReference type="Pfam" id="PF14399">
    <property type="entry name" value="BtrH_N"/>
    <property type="match status" value="1"/>
</dbReference>
<dbReference type="EMBL" id="JBHUEH010000014">
    <property type="protein sequence ID" value="MFD1885836.1"/>
    <property type="molecule type" value="Genomic_DNA"/>
</dbReference>
<evidence type="ECO:0000313" key="3">
    <source>
        <dbReference type="EMBL" id="MFD1885836.1"/>
    </source>
</evidence>
<dbReference type="InterPro" id="IPR026935">
    <property type="entry name" value="BtrH_N"/>
</dbReference>
<feature type="domain" description="Butirosin biosynthesis protein H N-terminal" evidence="1">
    <location>
        <begin position="22"/>
        <end position="150"/>
    </location>
</feature>
<gene>
    <name evidence="3" type="ORF">ACFSC9_09890</name>
</gene>
<name>A0ABW4RHT8_9BACL</name>
<protein>
    <submittedName>
        <fullName evidence="3">BtrH N-terminal domain-containing protein</fullName>
    </submittedName>
</protein>